<evidence type="ECO:0000313" key="2">
    <source>
        <dbReference type="Proteomes" id="UP000198582"/>
    </source>
</evidence>
<keyword evidence="1" id="KW-0808">Transferase</keyword>
<evidence type="ECO:0000313" key="1">
    <source>
        <dbReference type="EMBL" id="SEP46192.1"/>
    </source>
</evidence>
<name>A0A1H8Y2A8_9PSEU</name>
<dbReference type="InterPro" id="IPR006764">
    <property type="entry name" value="SAM_dep_MeTrfase_SAV2177_type"/>
</dbReference>
<proteinExistence type="predicted"/>
<dbReference type="Proteomes" id="UP000198582">
    <property type="component" value="Unassembled WGS sequence"/>
</dbReference>
<dbReference type="SUPFAM" id="SSF53335">
    <property type="entry name" value="S-adenosyl-L-methionine-dependent methyltransferases"/>
    <property type="match status" value="1"/>
</dbReference>
<dbReference type="PIRSF" id="PIRSF017393">
    <property type="entry name" value="MTase_SAV2177"/>
    <property type="match status" value="1"/>
</dbReference>
<accession>A0A1H8Y2A8</accession>
<reference evidence="2" key="1">
    <citation type="submission" date="2016-10" db="EMBL/GenBank/DDBJ databases">
        <authorList>
            <person name="Varghese N."/>
            <person name="Submissions S."/>
        </authorList>
    </citation>
    <scope>NUCLEOTIDE SEQUENCE [LARGE SCALE GENOMIC DNA]</scope>
    <source>
        <strain evidence="2">DSM 44993</strain>
    </source>
</reference>
<dbReference type="InterPro" id="IPR029063">
    <property type="entry name" value="SAM-dependent_MTases_sf"/>
</dbReference>
<dbReference type="Pfam" id="PF04672">
    <property type="entry name" value="Methyltransf_19"/>
    <property type="match status" value="1"/>
</dbReference>
<dbReference type="STRING" id="394193.SAMN04489732_110198"/>
<protein>
    <submittedName>
        <fullName evidence="1">S-adenosyl methyltransferase</fullName>
    </submittedName>
</protein>
<dbReference type="AlphaFoldDB" id="A0A1H8Y2A8"/>
<dbReference type="Gene3D" id="3.40.50.150">
    <property type="entry name" value="Vaccinia Virus protein VP39"/>
    <property type="match status" value="1"/>
</dbReference>
<keyword evidence="1" id="KW-0489">Methyltransferase</keyword>
<dbReference type="RefSeq" id="WP_091619579.1">
    <property type="nucleotide sequence ID" value="NZ_FOEF01000010.1"/>
</dbReference>
<dbReference type="GO" id="GO:0032259">
    <property type="term" value="P:methylation"/>
    <property type="evidence" value="ECO:0007669"/>
    <property type="project" value="UniProtKB-KW"/>
</dbReference>
<dbReference type="EMBL" id="FOEF01000010">
    <property type="protein sequence ID" value="SEP46192.1"/>
    <property type="molecule type" value="Genomic_DNA"/>
</dbReference>
<dbReference type="GO" id="GO:0008168">
    <property type="term" value="F:methyltransferase activity"/>
    <property type="evidence" value="ECO:0007669"/>
    <property type="project" value="UniProtKB-KW"/>
</dbReference>
<keyword evidence="2" id="KW-1185">Reference proteome</keyword>
<sequence length="275" mass="30625">MTPGDLVSGTARPGRLRGSQARLSDALLGGQDHYQDDREVLRRLLEIAPDAQLMAREQREWLVRVVRHLAAERGIDQFLDLGSGLPAEENTHQVAQRHRPGAEVVYVDHDPVVQVHGRAVLEENEHTHITGADLTDPGATLGDPVVYRHLDFERPVAVLLCAVMHHVESLDRALYIVRSYVDQLPTGSYLVLTHHYEPPDDPPRQALAHTLDAEFDGTCLRTVHRSRAEIASFFTGLDLLAPGLAYLHDWWPDGPRMKPLTDLNLMTLGGVALKP</sequence>
<gene>
    <name evidence="1" type="ORF">SAMN04489732_110198</name>
</gene>
<dbReference type="OrthoDB" id="5175904at2"/>
<organism evidence="1 2">
    <name type="scientific">Amycolatopsis saalfeldensis</name>
    <dbReference type="NCBI Taxonomy" id="394193"/>
    <lineage>
        <taxon>Bacteria</taxon>
        <taxon>Bacillati</taxon>
        <taxon>Actinomycetota</taxon>
        <taxon>Actinomycetes</taxon>
        <taxon>Pseudonocardiales</taxon>
        <taxon>Pseudonocardiaceae</taxon>
        <taxon>Amycolatopsis</taxon>
    </lineage>
</organism>